<evidence type="ECO:0000313" key="2">
    <source>
        <dbReference type="EMBL" id="PKW13761.1"/>
    </source>
</evidence>
<dbReference type="InterPro" id="IPR050712">
    <property type="entry name" value="NAD(P)H-dep_reductase"/>
</dbReference>
<dbReference type="SUPFAM" id="SSF52218">
    <property type="entry name" value="Flavoproteins"/>
    <property type="match status" value="1"/>
</dbReference>
<proteinExistence type="predicted"/>
<dbReference type="GO" id="GO:0005829">
    <property type="term" value="C:cytosol"/>
    <property type="evidence" value="ECO:0007669"/>
    <property type="project" value="TreeGrafter"/>
</dbReference>
<dbReference type="PANTHER" id="PTHR30543">
    <property type="entry name" value="CHROMATE REDUCTASE"/>
    <property type="match status" value="1"/>
</dbReference>
<protein>
    <submittedName>
        <fullName evidence="2">FMN reductase</fullName>
    </submittedName>
</protein>
<dbReference type="Pfam" id="PF03358">
    <property type="entry name" value="FMN_red"/>
    <property type="match status" value="1"/>
</dbReference>
<keyword evidence="3" id="KW-1185">Reference proteome</keyword>
<dbReference type="GO" id="GO:0010181">
    <property type="term" value="F:FMN binding"/>
    <property type="evidence" value="ECO:0007669"/>
    <property type="project" value="TreeGrafter"/>
</dbReference>
<dbReference type="STRING" id="994479.GCA_000194155_04035"/>
<evidence type="ECO:0000259" key="1">
    <source>
        <dbReference type="Pfam" id="PF03358"/>
    </source>
</evidence>
<dbReference type="EMBL" id="PJNB01000001">
    <property type="protein sequence ID" value="PKW13761.1"/>
    <property type="molecule type" value="Genomic_DNA"/>
</dbReference>
<dbReference type="RefSeq" id="WP_010307781.1">
    <property type="nucleotide sequence ID" value="NZ_CP061007.1"/>
</dbReference>
<reference evidence="2" key="1">
    <citation type="submission" date="2017-12" db="EMBL/GenBank/DDBJ databases">
        <title>Sequencing the genomes of 1000 Actinobacteria strains.</title>
        <authorList>
            <person name="Klenk H.-P."/>
        </authorList>
    </citation>
    <scope>NUCLEOTIDE SEQUENCE [LARGE SCALE GENOMIC DNA]</scope>
    <source>
        <strain evidence="2">DSM 44228</strain>
    </source>
</reference>
<sequence>MTVTVVGIGGSVRPDSQSERALNAALAGAREAGAKVHAITGSSLSMPFYDPQLTERTDNALELVDALRTADGVILASPGYHGTISGLIKNALDYAEDLRGDDRPYLDGRAVGCIGIAYGWQATVTTLQALRSVVHALRGWPTPLGGAVNSAETQFETGGECADEKVANVLRAIGHQVVDFANRS</sequence>
<feature type="domain" description="NADPH-dependent FMN reductase-like" evidence="1">
    <location>
        <begin position="4"/>
        <end position="144"/>
    </location>
</feature>
<comment type="caution">
    <text evidence="2">The sequence shown here is derived from an EMBL/GenBank/DDBJ whole genome shotgun (WGS) entry which is preliminary data.</text>
</comment>
<dbReference type="GO" id="GO:0016491">
    <property type="term" value="F:oxidoreductase activity"/>
    <property type="evidence" value="ECO:0007669"/>
    <property type="project" value="InterPro"/>
</dbReference>
<dbReference type="Proteomes" id="UP000233786">
    <property type="component" value="Unassembled WGS sequence"/>
</dbReference>
<dbReference type="InterPro" id="IPR029039">
    <property type="entry name" value="Flavoprotein-like_sf"/>
</dbReference>
<dbReference type="Gene3D" id="3.40.50.360">
    <property type="match status" value="1"/>
</dbReference>
<dbReference type="OrthoDB" id="9812295at2"/>
<dbReference type="AlphaFoldDB" id="A0A2N3XT21"/>
<name>A0A2N3XT21_SACSN</name>
<gene>
    <name evidence="2" type="ORF">A8926_1316</name>
</gene>
<organism evidence="2 3">
    <name type="scientific">Saccharopolyspora spinosa</name>
    <dbReference type="NCBI Taxonomy" id="60894"/>
    <lineage>
        <taxon>Bacteria</taxon>
        <taxon>Bacillati</taxon>
        <taxon>Actinomycetota</taxon>
        <taxon>Actinomycetes</taxon>
        <taxon>Pseudonocardiales</taxon>
        <taxon>Pseudonocardiaceae</taxon>
        <taxon>Saccharopolyspora</taxon>
    </lineage>
</organism>
<dbReference type="InterPro" id="IPR005025">
    <property type="entry name" value="FMN_Rdtase-like_dom"/>
</dbReference>
<dbReference type="PANTHER" id="PTHR30543:SF21">
    <property type="entry name" value="NAD(P)H-DEPENDENT FMN REDUCTASE LOT6"/>
    <property type="match status" value="1"/>
</dbReference>
<accession>A0A2N3XT21</accession>
<evidence type="ECO:0000313" key="3">
    <source>
        <dbReference type="Proteomes" id="UP000233786"/>
    </source>
</evidence>